<dbReference type="EMBL" id="KY448244">
    <property type="protein sequence ID" value="AQT28548.1"/>
    <property type="molecule type" value="Genomic_DNA"/>
</dbReference>
<keyword evidence="2" id="KW-1185">Reference proteome</keyword>
<proteinExistence type="predicted"/>
<organism evidence="1 2">
    <name type="scientific">Erwinia phage vB_EamM_Yoloswag</name>
    <dbReference type="NCBI Taxonomy" id="1958956"/>
    <lineage>
        <taxon>Viruses</taxon>
        <taxon>Duplodnaviria</taxon>
        <taxon>Heunggongvirae</taxon>
        <taxon>Uroviricota</taxon>
        <taxon>Caudoviricetes</taxon>
        <taxon>Yoloswagvirus</taxon>
        <taxon>Yoloswagvirus yoloswag</taxon>
    </lineage>
</organism>
<accession>A0A1S6L2Z1</accession>
<protein>
    <submittedName>
        <fullName evidence="1">Uncharacterized protein</fullName>
    </submittedName>
</protein>
<sequence length="238" mass="25859">MTKAKVVRGAGGRFERVADATDNETIKVEPVSDKKEVPLNIAAHIEQISNDLTAVSANLANHLYMLGVAPYNDIHSGMYEDSESNSASDSISGSDSHFVELRRQAEAIAAENPLCVSAGQVVAYKAIPALCIAVQAVRSYTAESLPNESMVEFLINGRHLSAYDRYNSVVQMFNSLIDQSSVLSNRLIGQELNEDFKPALVESEGLPLISMLKQVRDLLGAAYNLVVSIQNELEVNFG</sequence>
<evidence type="ECO:0000313" key="2">
    <source>
        <dbReference type="Proteomes" id="UP000221250"/>
    </source>
</evidence>
<name>A0A1S6L2Z1_9CAUD</name>
<evidence type="ECO:0000313" key="1">
    <source>
        <dbReference type="EMBL" id="AQT28548.1"/>
    </source>
</evidence>
<dbReference type="Proteomes" id="UP000221250">
    <property type="component" value="Segment"/>
</dbReference>
<gene>
    <name evidence="1" type="ORF">YOLOSWAG_65</name>
</gene>
<reference evidence="1 2" key="1">
    <citation type="submission" date="2017-01" db="EMBL/GenBank/DDBJ databases">
        <authorList>
            <person name="Mah S.A."/>
            <person name="Swanson W.J."/>
            <person name="Moy G.W."/>
            <person name="Vacquier V.D."/>
        </authorList>
    </citation>
    <scope>NUCLEOTIDE SEQUENCE [LARGE SCALE GENOMIC DNA]</scope>
</reference>